<evidence type="ECO:0000313" key="2">
    <source>
        <dbReference type="Proteomes" id="UP000251431"/>
    </source>
</evidence>
<reference evidence="1 2" key="1">
    <citation type="submission" date="2018-06" db="EMBL/GenBank/DDBJ databases">
        <authorList>
            <consortium name="Pathogen Informatics"/>
            <person name="Doyle S."/>
        </authorList>
    </citation>
    <scope>NUCLEOTIDE SEQUENCE [LARGE SCALE GENOMIC DNA]</scope>
    <source>
        <strain evidence="1 2">NCTC7582</strain>
    </source>
</reference>
<dbReference type="EMBL" id="UAQE01000004">
    <property type="protein sequence ID" value="SPU37896.1"/>
    <property type="molecule type" value="Genomic_DNA"/>
</dbReference>
<dbReference type="AlphaFoldDB" id="A0A2X1BT94"/>
<dbReference type="InterPro" id="IPR021739">
    <property type="entry name" value="SaV-like"/>
</dbReference>
<sequence>MTINEQIKNTENRPDSEHYHEGKIDVWAFADENFSLDECIGFHRINAIKYLTRYGKKNGYNARDLEKAIVYIEKLIELNKSKLEEMQNARD</sequence>
<organism evidence="1 2">
    <name type="scientific">Lysinibacillus capsici</name>
    <dbReference type="NCBI Taxonomy" id="2115968"/>
    <lineage>
        <taxon>Bacteria</taxon>
        <taxon>Bacillati</taxon>
        <taxon>Bacillota</taxon>
        <taxon>Bacilli</taxon>
        <taxon>Bacillales</taxon>
        <taxon>Bacillaceae</taxon>
        <taxon>Lysinibacillus</taxon>
    </lineage>
</organism>
<proteinExistence type="predicted"/>
<dbReference type="Pfam" id="PF11753">
    <property type="entry name" value="DUF3310"/>
    <property type="match status" value="1"/>
</dbReference>
<gene>
    <name evidence="1" type="ORF">NCTC7582_03840</name>
</gene>
<name>A0A2X1BT94_9BACI</name>
<dbReference type="RefSeq" id="WP_112118116.1">
    <property type="nucleotide sequence ID" value="NZ_UAQE01000004.1"/>
</dbReference>
<dbReference type="Proteomes" id="UP000251431">
    <property type="component" value="Unassembled WGS sequence"/>
</dbReference>
<evidence type="ECO:0000313" key="1">
    <source>
        <dbReference type="EMBL" id="SPU37896.1"/>
    </source>
</evidence>
<protein>
    <submittedName>
        <fullName evidence="1">Protein of unknwon function (DUF3310)</fullName>
    </submittedName>
</protein>
<accession>A0A2X1BT94</accession>